<accession>A0A494VVP8</accession>
<dbReference type="InterPro" id="IPR001279">
    <property type="entry name" value="Metallo-B-lactamas"/>
</dbReference>
<dbReference type="GO" id="GO:0017001">
    <property type="term" value="P:antibiotic catabolic process"/>
    <property type="evidence" value="ECO:0007669"/>
    <property type="project" value="UniProtKB-ARBA"/>
</dbReference>
<comment type="similarity">
    <text evidence="1">Belongs to the metallo-beta-lactamase superfamily. Class-B beta-lactamase family.</text>
</comment>
<dbReference type="EMBL" id="CP032869">
    <property type="protein sequence ID" value="AYL95378.1"/>
    <property type="molecule type" value="Genomic_DNA"/>
</dbReference>
<protein>
    <submittedName>
        <fullName evidence="4">MBL fold metallo-hydrolase</fullName>
    </submittedName>
</protein>
<keyword evidence="2" id="KW-1133">Transmembrane helix</keyword>
<dbReference type="GO" id="GO:0016787">
    <property type="term" value="F:hydrolase activity"/>
    <property type="evidence" value="ECO:0007669"/>
    <property type="project" value="UniProtKB-KW"/>
</dbReference>
<dbReference type="Gene3D" id="3.60.15.10">
    <property type="entry name" value="Ribonuclease Z/Hydroxyacylglutathione hydrolase-like"/>
    <property type="match status" value="1"/>
</dbReference>
<name>A0A494VVP8_9SPHI</name>
<dbReference type="PANTHER" id="PTHR42951">
    <property type="entry name" value="METALLO-BETA-LACTAMASE DOMAIN-CONTAINING"/>
    <property type="match status" value="1"/>
</dbReference>
<dbReference type="NCBIfam" id="TIGR01409">
    <property type="entry name" value="TAT_signal_seq"/>
    <property type="match status" value="1"/>
</dbReference>
<dbReference type="SUPFAM" id="SSF56281">
    <property type="entry name" value="Metallo-hydrolase/oxidoreductase"/>
    <property type="match status" value="1"/>
</dbReference>
<dbReference type="AlphaFoldDB" id="A0A494VVP8"/>
<evidence type="ECO:0000313" key="5">
    <source>
        <dbReference type="Proteomes" id="UP000270046"/>
    </source>
</evidence>
<feature type="domain" description="Metallo-beta-lactamase" evidence="3">
    <location>
        <begin position="69"/>
        <end position="252"/>
    </location>
</feature>
<evidence type="ECO:0000256" key="2">
    <source>
        <dbReference type="SAM" id="Phobius"/>
    </source>
</evidence>
<evidence type="ECO:0000313" key="4">
    <source>
        <dbReference type="EMBL" id="AYL95378.1"/>
    </source>
</evidence>
<keyword evidence="2" id="KW-0812">Transmembrane</keyword>
<dbReference type="Proteomes" id="UP000270046">
    <property type="component" value="Chromosome"/>
</dbReference>
<evidence type="ECO:0000256" key="1">
    <source>
        <dbReference type="ARBA" id="ARBA00005250"/>
    </source>
</evidence>
<dbReference type="OrthoDB" id="9769598at2"/>
<dbReference type="KEGG" id="muh:HYN43_008765"/>
<dbReference type="Pfam" id="PF00753">
    <property type="entry name" value="Lactamase_B"/>
    <property type="match status" value="1"/>
</dbReference>
<organism evidence="4 5">
    <name type="scientific">Mucilaginibacter celer</name>
    <dbReference type="NCBI Taxonomy" id="2305508"/>
    <lineage>
        <taxon>Bacteria</taxon>
        <taxon>Pseudomonadati</taxon>
        <taxon>Bacteroidota</taxon>
        <taxon>Sphingobacteriia</taxon>
        <taxon>Sphingobacteriales</taxon>
        <taxon>Sphingobacteriaceae</taxon>
        <taxon>Mucilaginibacter</taxon>
    </lineage>
</organism>
<keyword evidence="2" id="KW-0472">Membrane</keyword>
<dbReference type="InterPro" id="IPR050855">
    <property type="entry name" value="NDM-1-like"/>
</dbReference>
<feature type="transmembrane region" description="Helical" evidence="2">
    <location>
        <begin position="12"/>
        <end position="32"/>
    </location>
</feature>
<proteinExistence type="inferred from homology"/>
<dbReference type="InterPro" id="IPR019546">
    <property type="entry name" value="TAT_signal_bac_arc"/>
</dbReference>
<dbReference type="CDD" id="cd16282">
    <property type="entry name" value="metallo-hydrolase-like_MBL-fold"/>
    <property type="match status" value="1"/>
</dbReference>
<dbReference type="RefSeq" id="WP_119411339.1">
    <property type="nucleotide sequence ID" value="NZ_CP032869.1"/>
</dbReference>
<gene>
    <name evidence="4" type="ORF">HYN43_008765</name>
</gene>
<dbReference type="SMART" id="SM00849">
    <property type="entry name" value="Lactamase_B"/>
    <property type="match status" value="1"/>
</dbReference>
<keyword evidence="5" id="KW-1185">Reference proteome</keyword>
<dbReference type="PROSITE" id="PS51318">
    <property type="entry name" value="TAT"/>
    <property type="match status" value="1"/>
</dbReference>
<sequence>MDSNQNNISRRNFLGTAGMLTAGALLAPKFLFSQAKAEGPVEIIIKAAATAKINVTKLRGNIFMLEGSGGNIAVLNGPEGKLLVDGGIGVSKPHVLAALNSISNQPIKVLINSHWHFDHTSGNEWLHQAGATIIAQDITREHLTRSIHQEDWNYTFAPLPKAGLPTVLFKKEHTHHFNGEKIHVETYRPAHTDCDSSIYFPNADILHVADTFWNAYYPMIDYSTGGSIDGMITAAARNVARTTNHTVVIPGHGAIGNRAQLIEFHDMLATIRERVSKLKNQGKTLNEVIAAKPTASYDQKFGGFVIKGDFFTKLVYKGV</sequence>
<evidence type="ECO:0000259" key="3">
    <source>
        <dbReference type="SMART" id="SM00849"/>
    </source>
</evidence>
<keyword evidence="4" id="KW-0378">Hydrolase</keyword>
<dbReference type="InterPro" id="IPR036866">
    <property type="entry name" value="RibonucZ/Hydroxyglut_hydro"/>
</dbReference>
<dbReference type="PANTHER" id="PTHR42951:SF4">
    <property type="entry name" value="ACYL-COENZYME A THIOESTERASE MBLAC2"/>
    <property type="match status" value="1"/>
</dbReference>
<dbReference type="InterPro" id="IPR006311">
    <property type="entry name" value="TAT_signal"/>
</dbReference>
<reference evidence="4 5" key="1">
    <citation type="submission" date="2018-10" db="EMBL/GenBank/DDBJ databases">
        <title>Genome sequencing of Mucilaginibacter sp. HYN0043.</title>
        <authorList>
            <person name="Kim M."/>
            <person name="Yi H."/>
        </authorList>
    </citation>
    <scope>NUCLEOTIDE SEQUENCE [LARGE SCALE GENOMIC DNA]</scope>
    <source>
        <strain evidence="4 5">HYN0043</strain>
    </source>
</reference>